<accession>A0A3G8ZGV2</accession>
<dbReference type="InterPro" id="IPR041657">
    <property type="entry name" value="HTH_17"/>
</dbReference>
<dbReference type="RefSeq" id="WP_124986898.1">
    <property type="nucleotide sequence ID" value="NZ_CP034160.1"/>
</dbReference>
<evidence type="ECO:0000259" key="1">
    <source>
        <dbReference type="Pfam" id="PF12728"/>
    </source>
</evidence>
<sequence length="188" mass="21585">MGFSKLKIPKICEFCEKPFEAKTVTTRFCSKYCSEKEGKRQKRIAKELDEKQSLLEKSVKKIAEIQTRPYISVSEAVVLFGISKDTIRRLIKNGKIPAHNFGERLTRVSKLDLELLFTSVEIPPKKEEKSKPNFEVGNCYTITEISEKFHADPGTVNNVIRRNKIPTKKVGSFVYVPKDEIDKIFANR</sequence>
<dbReference type="Pfam" id="PF12728">
    <property type="entry name" value="HTH_17"/>
    <property type="match status" value="1"/>
</dbReference>
<evidence type="ECO:0000313" key="2">
    <source>
        <dbReference type="EMBL" id="AZI56105.1"/>
    </source>
</evidence>
<gene>
    <name evidence="2" type="ORF">EIB75_12925</name>
</gene>
<feature type="domain" description="Helix-turn-helix" evidence="1">
    <location>
        <begin position="70"/>
        <end position="114"/>
    </location>
</feature>
<dbReference type="KEGG" id="eva:EIB75_12925"/>
<name>A0A3G8ZGV2_9FLAO</name>
<dbReference type="AlphaFoldDB" id="A0A3G8ZGV2"/>
<dbReference type="Proteomes" id="UP000272316">
    <property type="component" value="Chromosome"/>
</dbReference>
<keyword evidence="2" id="KW-0238">DNA-binding</keyword>
<dbReference type="InterPro" id="IPR010093">
    <property type="entry name" value="SinI_DNA-bd"/>
</dbReference>
<organism evidence="2 3">
    <name type="scientific">Epilithonimonas vandammei</name>
    <dbReference type="NCBI Taxonomy" id="2487072"/>
    <lineage>
        <taxon>Bacteria</taxon>
        <taxon>Pseudomonadati</taxon>
        <taxon>Bacteroidota</taxon>
        <taxon>Flavobacteriia</taxon>
        <taxon>Flavobacteriales</taxon>
        <taxon>Weeksellaceae</taxon>
        <taxon>Chryseobacterium group</taxon>
        <taxon>Epilithonimonas</taxon>
    </lineage>
</organism>
<proteinExistence type="predicted"/>
<evidence type="ECO:0000313" key="3">
    <source>
        <dbReference type="Proteomes" id="UP000272316"/>
    </source>
</evidence>
<dbReference type="GO" id="GO:0003677">
    <property type="term" value="F:DNA binding"/>
    <property type="evidence" value="ECO:0007669"/>
    <property type="project" value="UniProtKB-KW"/>
</dbReference>
<dbReference type="EMBL" id="CP034160">
    <property type="protein sequence ID" value="AZI56105.1"/>
    <property type="molecule type" value="Genomic_DNA"/>
</dbReference>
<reference evidence="3" key="1">
    <citation type="submission" date="2018-11" db="EMBL/GenBank/DDBJ databases">
        <title>Proposal to divide the Flavobacteriaceae and reorganize its genera based on Amino Acid Identity values calculated from whole genome sequences.</title>
        <authorList>
            <person name="Nicholson A.C."/>
            <person name="Gulvik C.A."/>
            <person name="Whitney A.M."/>
            <person name="Sheth M."/>
            <person name="Batra D."/>
            <person name="Pryor J."/>
            <person name="Bernardet J.-F."/>
            <person name="Hugo C."/>
            <person name="Kampfer P."/>
            <person name="Newman J.D."/>
            <person name="McQuiston J.R."/>
        </authorList>
    </citation>
    <scope>NUCLEOTIDE SEQUENCE [LARGE SCALE GENOMIC DNA]</scope>
    <source>
        <strain evidence="3">H6466</strain>
    </source>
</reference>
<dbReference type="NCBIfam" id="TIGR01764">
    <property type="entry name" value="excise"/>
    <property type="match status" value="1"/>
</dbReference>
<protein>
    <submittedName>
        <fullName evidence="2">DNA-binding protein</fullName>
    </submittedName>
</protein>